<sequence length="280" mass="29847">MKEDALRQTTAQKGESGAESSVREEKRETAAHMPKEAGDTPAAADAASAGHGAGAGENAGGAADGVPAAVQKNEDNRHAKRRKFFSASNIAKIAMFAALATVLQLLRVPLPFIFPSFLELNFSDIPSLIGTFALGPVAGSIIVVVKLLLKLLIQGTGSAFVGDLSDLFCGLMLVIPAGLIYKYHRTFKGALVALTVGTLCSTGISLITNRFIIIPAYVQVYGFEAIIGMVSSLFPSITQENFYAYYLPLSCLPFNLLRCLIAAAVTLLSYKRISRLLNKF</sequence>
<dbReference type="PANTHER" id="PTHR38438">
    <property type="entry name" value="RIBOFLAVIN TRANSPORTER RIBU"/>
    <property type="match status" value="1"/>
</dbReference>
<evidence type="ECO:0000256" key="2">
    <source>
        <dbReference type="ARBA" id="ARBA00005540"/>
    </source>
</evidence>
<evidence type="ECO:0000313" key="10">
    <source>
        <dbReference type="EMBL" id="HIY96236.1"/>
    </source>
</evidence>
<proteinExistence type="inferred from homology"/>
<keyword evidence="7 9" id="KW-0472">Membrane</keyword>
<organism evidence="10 11">
    <name type="scientific">Candidatus Borkfalkia excrementigallinarum</name>
    <dbReference type="NCBI Taxonomy" id="2838506"/>
    <lineage>
        <taxon>Bacteria</taxon>
        <taxon>Bacillati</taxon>
        <taxon>Bacillota</taxon>
        <taxon>Clostridia</taxon>
        <taxon>Christensenellales</taxon>
        <taxon>Christensenellaceae</taxon>
        <taxon>Candidatus Borkfalkia</taxon>
    </lineage>
</organism>
<accession>A0A9D1ZVL2</accession>
<feature type="transmembrane region" description="Helical" evidence="9">
    <location>
        <begin position="220"/>
        <end position="237"/>
    </location>
</feature>
<evidence type="ECO:0000256" key="1">
    <source>
        <dbReference type="ARBA" id="ARBA00004651"/>
    </source>
</evidence>
<reference evidence="10" key="2">
    <citation type="submission" date="2021-04" db="EMBL/GenBank/DDBJ databases">
        <authorList>
            <person name="Gilroy R."/>
        </authorList>
    </citation>
    <scope>NUCLEOTIDE SEQUENCE</scope>
    <source>
        <strain evidence="10">1345</strain>
    </source>
</reference>
<feature type="transmembrane region" description="Helical" evidence="9">
    <location>
        <begin position="161"/>
        <end position="181"/>
    </location>
</feature>
<dbReference type="PANTHER" id="PTHR38438:SF1">
    <property type="entry name" value="RIBOFLAVIN TRANSPORTER RIBU"/>
    <property type="match status" value="1"/>
</dbReference>
<gene>
    <name evidence="10" type="ORF">H9729_00955</name>
</gene>
<dbReference type="Pfam" id="PF12822">
    <property type="entry name" value="ECF_trnsprt"/>
    <property type="match status" value="1"/>
</dbReference>
<keyword evidence="6 9" id="KW-1133">Transmembrane helix</keyword>
<feature type="transmembrane region" description="Helical" evidence="9">
    <location>
        <begin position="243"/>
        <end position="270"/>
    </location>
</feature>
<keyword evidence="5 9" id="KW-0812">Transmembrane</keyword>
<dbReference type="GO" id="GO:0032217">
    <property type="term" value="F:riboflavin transmembrane transporter activity"/>
    <property type="evidence" value="ECO:0007669"/>
    <property type="project" value="InterPro"/>
</dbReference>
<keyword evidence="4" id="KW-1003">Cell membrane</keyword>
<dbReference type="GO" id="GO:0005886">
    <property type="term" value="C:plasma membrane"/>
    <property type="evidence" value="ECO:0007669"/>
    <property type="project" value="UniProtKB-SubCell"/>
</dbReference>
<feature type="transmembrane region" description="Helical" evidence="9">
    <location>
        <begin position="187"/>
        <end position="208"/>
    </location>
</feature>
<dbReference type="InterPro" id="IPR024529">
    <property type="entry name" value="ECF_trnsprt_substrate-spec"/>
</dbReference>
<evidence type="ECO:0000256" key="7">
    <source>
        <dbReference type="ARBA" id="ARBA00023136"/>
    </source>
</evidence>
<feature type="region of interest" description="Disordered" evidence="8">
    <location>
        <begin position="1"/>
        <end position="65"/>
    </location>
</feature>
<name>A0A9D1ZVL2_9FIRM</name>
<evidence type="ECO:0000313" key="11">
    <source>
        <dbReference type="Proteomes" id="UP000886750"/>
    </source>
</evidence>
<reference evidence="10" key="1">
    <citation type="journal article" date="2021" name="PeerJ">
        <title>Extensive microbial diversity within the chicken gut microbiome revealed by metagenomics and culture.</title>
        <authorList>
            <person name="Gilroy R."/>
            <person name="Ravi A."/>
            <person name="Getino M."/>
            <person name="Pursley I."/>
            <person name="Horton D.L."/>
            <person name="Alikhan N.F."/>
            <person name="Baker D."/>
            <person name="Gharbi K."/>
            <person name="Hall N."/>
            <person name="Watson M."/>
            <person name="Adriaenssens E.M."/>
            <person name="Foster-Nyarko E."/>
            <person name="Jarju S."/>
            <person name="Secka A."/>
            <person name="Antonio M."/>
            <person name="Oren A."/>
            <person name="Chaudhuri R.R."/>
            <person name="La Ragione R."/>
            <person name="Hildebrand F."/>
            <person name="Pallen M.J."/>
        </authorList>
    </citation>
    <scope>NUCLEOTIDE SEQUENCE</scope>
    <source>
        <strain evidence="10">1345</strain>
    </source>
</reference>
<feature type="transmembrane region" description="Helical" evidence="9">
    <location>
        <begin position="128"/>
        <end position="149"/>
    </location>
</feature>
<dbReference type="InterPro" id="IPR025720">
    <property type="entry name" value="RibU"/>
</dbReference>
<evidence type="ECO:0000256" key="5">
    <source>
        <dbReference type="ARBA" id="ARBA00022692"/>
    </source>
</evidence>
<comment type="subcellular location">
    <subcellularLocation>
        <location evidence="1">Cell membrane</location>
        <topology evidence="1">Multi-pass membrane protein</topology>
    </subcellularLocation>
</comment>
<comment type="caution">
    <text evidence="10">The sequence shown here is derived from an EMBL/GenBank/DDBJ whole genome shotgun (WGS) entry which is preliminary data.</text>
</comment>
<feature type="compositionally biased region" description="Gly residues" evidence="8">
    <location>
        <begin position="51"/>
        <end position="63"/>
    </location>
</feature>
<dbReference type="Proteomes" id="UP000886750">
    <property type="component" value="Unassembled WGS sequence"/>
</dbReference>
<evidence type="ECO:0000256" key="8">
    <source>
        <dbReference type="SAM" id="MobiDB-lite"/>
    </source>
</evidence>
<feature type="transmembrane region" description="Helical" evidence="9">
    <location>
        <begin position="90"/>
        <end position="108"/>
    </location>
</feature>
<feature type="compositionally biased region" description="Basic and acidic residues" evidence="8">
    <location>
        <begin position="21"/>
        <end position="38"/>
    </location>
</feature>
<evidence type="ECO:0000256" key="3">
    <source>
        <dbReference type="ARBA" id="ARBA00022448"/>
    </source>
</evidence>
<feature type="compositionally biased region" description="Low complexity" evidence="8">
    <location>
        <begin position="39"/>
        <end position="50"/>
    </location>
</feature>
<protein>
    <submittedName>
        <fullName evidence="10">ECF transporter S component</fullName>
    </submittedName>
</protein>
<dbReference type="Gene3D" id="1.10.1760.20">
    <property type="match status" value="1"/>
</dbReference>
<evidence type="ECO:0000256" key="6">
    <source>
        <dbReference type="ARBA" id="ARBA00022989"/>
    </source>
</evidence>
<dbReference type="AlphaFoldDB" id="A0A9D1ZVL2"/>
<keyword evidence="3" id="KW-0813">Transport</keyword>
<comment type="similarity">
    <text evidence="2">Belongs to the prokaryotic riboflavin transporter (P-RFT) (TC 2.A.87) family.</text>
</comment>
<evidence type="ECO:0000256" key="4">
    <source>
        <dbReference type="ARBA" id="ARBA00022475"/>
    </source>
</evidence>
<dbReference type="EMBL" id="DXCQ01000009">
    <property type="protein sequence ID" value="HIY96236.1"/>
    <property type="molecule type" value="Genomic_DNA"/>
</dbReference>
<evidence type="ECO:0000256" key="9">
    <source>
        <dbReference type="SAM" id="Phobius"/>
    </source>
</evidence>